<dbReference type="Proteomes" id="UP000327294">
    <property type="component" value="Chromosome"/>
</dbReference>
<feature type="region of interest" description="Disordered" evidence="1">
    <location>
        <begin position="359"/>
        <end position="414"/>
    </location>
</feature>
<feature type="transmembrane region" description="Helical" evidence="2">
    <location>
        <begin position="313"/>
        <end position="332"/>
    </location>
</feature>
<reference evidence="3 4" key="1">
    <citation type="submission" date="2019-10" db="EMBL/GenBank/DDBJ databases">
        <title>Streptomyces sp. strain GY16 isolated from leaves of Broussonetia papyrifera.</title>
        <authorList>
            <person name="Mo P."/>
        </authorList>
    </citation>
    <scope>NUCLEOTIDE SEQUENCE [LARGE SCALE GENOMIC DNA]</scope>
    <source>
        <strain evidence="3 4">GY16</strain>
    </source>
</reference>
<keyword evidence="2" id="KW-1133">Transmembrane helix</keyword>
<sequence length="528" mass="54159">MTELSTEPVAVQPVPATTDPPPPDTPPTATPVAREVEHTPGGWPIVPLALSGANSTVGTVAAASLVGGPVAAMVAATGMVVLGTLAAARSRTPNPRREGRRAAARTAGRNAAARSAGLRSGGTGTRGAGGRSAGGRAGGAGGRSGKAPGQSRRTTGPAAGHAGTATGGKTRSRPGNSPAKRGVGGVSKAAGRAGQVKALRAAQRAAAGSRAGQRAQTTTARRAVADARRNAKSAAGMARSGKRAGLAGRLAGGAIRRSRAARDAAVAKARGRRDAKTGATVAGRRAILRKAPARKAARRALRRSAARFQGRRLLAALLALPAGLLGLISTPIGRKFALPWLMYPGRRLYRRMVLTAAEQRTARDEATREQLREEEAAADAEAAEDGTGQIADTVERPAANVPTPATSKVSEGEHVSGFRFEEAAEEMEQAATAYAPENAMEILAMVEGLPAALTSVANVMKILAERSDSEFPLEKEVAGGFNDIYGAVMASVAVAEDMGPLFRQAHEQDIARHEDPRNGPEAEKGWNV</sequence>
<feature type="compositionally biased region" description="Low complexity" evidence="1">
    <location>
        <begin position="154"/>
        <end position="169"/>
    </location>
</feature>
<protein>
    <submittedName>
        <fullName evidence="3">Uncharacterized protein</fullName>
    </submittedName>
</protein>
<feature type="region of interest" description="Disordered" evidence="1">
    <location>
        <begin position="88"/>
        <end position="222"/>
    </location>
</feature>
<gene>
    <name evidence="3" type="ORF">F9278_30375</name>
</gene>
<proteinExistence type="predicted"/>
<organism evidence="3 4">
    <name type="scientific">Streptomyces phaeolivaceus</name>
    <dbReference type="NCBI Taxonomy" id="2653200"/>
    <lineage>
        <taxon>Bacteria</taxon>
        <taxon>Bacillati</taxon>
        <taxon>Actinomycetota</taxon>
        <taxon>Actinomycetes</taxon>
        <taxon>Kitasatosporales</taxon>
        <taxon>Streptomycetaceae</taxon>
        <taxon>Streptomyces</taxon>
    </lineage>
</organism>
<dbReference type="RefSeq" id="WP_152171160.1">
    <property type="nucleotide sequence ID" value="NZ_CP045096.1"/>
</dbReference>
<feature type="compositionally biased region" description="Low complexity" evidence="1">
    <location>
        <begin position="8"/>
        <end position="17"/>
    </location>
</feature>
<evidence type="ECO:0000313" key="3">
    <source>
        <dbReference type="EMBL" id="QFQ99747.1"/>
    </source>
</evidence>
<feature type="transmembrane region" description="Helical" evidence="2">
    <location>
        <begin position="60"/>
        <end position="88"/>
    </location>
</feature>
<dbReference type="KEGG" id="sphv:F9278_30375"/>
<dbReference type="AlphaFoldDB" id="A0A5P8KAU4"/>
<feature type="region of interest" description="Disordered" evidence="1">
    <location>
        <begin position="1"/>
        <end position="40"/>
    </location>
</feature>
<feature type="compositionally biased region" description="Pro residues" evidence="1">
    <location>
        <begin position="18"/>
        <end position="29"/>
    </location>
</feature>
<evidence type="ECO:0000256" key="2">
    <source>
        <dbReference type="SAM" id="Phobius"/>
    </source>
</evidence>
<name>A0A5P8KAU4_9ACTN</name>
<dbReference type="EMBL" id="CP045096">
    <property type="protein sequence ID" value="QFQ99747.1"/>
    <property type="molecule type" value="Genomic_DNA"/>
</dbReference>
<evidence type="ECO:0000256" key="1">
    <source>
        <dbReference type="SAM" id="MobiDB-lite"/>
    </source>
</evidence>
<feature type="compositionally biased region" description="Gly residues" evidence="1">
    <location>
        <begin position="119"/>
        <end position="144"/>
    </location>
</feature>
<evidence type="ECO:0000313" key="4">
    <source>
        <dbReference type="Proteomes" id="UP000327294"/>
    </source>
</evidence>
<feature type="compositionally biased region" description="Basic and acidic residues" evidence="1">
    <location>
        <begin position="360"/>
        <end position="375"/>
    </location>
</feature>
<keyword evidence="4" id="KW-1185">Reference proteome</keyword>
<keyword evidence="2" id="KW-0812">Transmembrane</keyword>
<accession>A0A5P8KAU4</accession>
<feature type="compositionally biased region" description="Low complexity" evidence="1">
    <location>
        <begin position="198"/>
        <end position="222"/>
    </location>
</feature>
<keyword evidence="2" id="KW-0472">Membrane</keyword>
<feature type="compositionally biased region" description="Low complexity" evidence="1">
    <location>
        <begin position="104"/>
        <end position="118"/>
    </location>
</feature>